<evidence type="ECO:0008006" key="4">
    <source>
        <dbReference type="Google" id="ProtNLM"/>
    </source>
</evidence>
<accession>A0AB34IYZ8</accession>
<dbReference type="AlphaFoldDB" id="A0AB34IYZ8"/>
<proteinExistence type="predicted"/>
<feature type="region of interest" description="Disordered" evidence="1">
    <location>
        <begin position="1"/>
        <end position="108"/>
    </location>
</feature>
<name>A0AB34IYZ8_PRYPA</name>
<evidence type="ECO:0000313" key="2">
    <source>
        <dbReference type="EMBL" id="KAL1508204.1"/>
    </source>
</evidence>
<feature type="compositionally biased region" description="Acidic residues" evidence="1">
    <location>
        <begin position="1"/>
        <end position="16"/>
    </location>
</feature>
<reference evidence="2 3" key="1">
    <citation type="journal article" date="2024" name="Science">
        <title>Giant polyketide synthase enzymes in the biosynthesis of giant marine polyether toxins.</title>
        <authorList>
            <person name="Fallon T.R."/>
            <person name="Shende V.V."/>
            <person name="Wierzbicki I.H."/>
            <person name="Pendleton A.L."/>
            <person name="Watervoot N.F."/>
            <person name="Auber R.P."/>
            <person name="Gonzalez D.J."/>
            <person name="Wisecaver J.H."/>
            <person name="Moore B.S."/>
        </authorList>
    </citation>
    <scope>NUCLEOTIDE SEQUENCE [LARGE SCALE GENOMIC DNA]</scope>
    <source>
        <strain evidence="2 3">12B1</strain>
    </source>
</reference>
<gene>
    <name evidence="2" type="ORF">AB1Y20_004321</name>
</gene>
<protein>
    <recommendedName>
        <fullName evidence="4">SHSP domain-containing protein</fullName>
    </recommendedName>
</protein>
<comment type="caution">
    <text evidence="2">The sequence shown here is derived from an EMBL/GenBank/DDBJ whole genome shotgun (WGS) entry which is preliminary data.</text>
</comment>
<feature type="region of interest" description="Disordered" evidence="1">
    <location>
        <begin position="274"/>
        <end position="307"/>
    </location>
</feature>
<evidence type="ECO:0000313" key="3">
    <source>
        <dbReference type="Proteomes" id="UP001515480"/>
    </source>
</evidence>
<sequence>MALTAEEVEATMDCDNDAAASGASAGKRPAEAPPMGEPNPARVRPPVGPHGDPLGGAATHTLPTPHTNHPPEEDASAESLFGQSTHPSEGVTPHGPQTESATARKPAGKVRKMGWLTVSYCPANTQGQLTFADVEDAISILLMDLTDESREGGAIKGVPTNPKLVDDSIQSGPWFFGFENQWVAMQIAAAADGKLIVDTADSSLVCNLTTLKTSKDEGAHRLFEASGFWMELYVPKEMVGHINPPTHAGTYKVLCSAVPAVGRHCRGARTAVPGRRPALNTEHSVPGRRPALNTDHSCSAGRRPSEAGQCLGGRPPAGFQTAGARLICALIINAPCTSSTTTTDALRCKQAA</sequence>
<organism evidence="2 3">
    <name type="scientific">Prymnesium parvum</name>
    <name type="common">Toxic golden alga</name>
    <dbReference type="NCBI Taxonomy" id="97485"/>
    <lineage>
        <taxon>Eukaryota</taxon>
        <taxon>Haptista</taxon>
        <taxon>Haptophyta</taxon>
        <taxon>Prymnesiophyceae</taxon>
        <taxon>Prymnesiales</taxon>
        <taxon>Prymnesiaceae</taxon>
        <taxon>Prymnesium</taxon>
    </lineage>
</organism>
<keyword evidence="3" id="KW-1185">Reference proteome</keyword>
<evidence type="ECO:0000256" key="1">
    <source>
        <dbReference type="SAM" id="MobiDB-lite"/>
    </source>
</evidence>
<dbReference type="EMBL" id="JBGBPQ010000016">
    <property type="protein sequence ID" value="KAL1508204.1"/>
    <property type="molecule type" value="Genomic_DNA"/>
</dbReference>
<dbReference type="Proteomes" id="UP001515480">
    <property type="component" value="Unassembled WGS sequence"/>
</dbReference>